<organism evidence="2">
    <name type="scientific">uncultured Caudovirales phage</name>
    <dbReference type="NCBI Taxonomy" id="2100421"/>
    <lineage>
        <taxon>Viruses</taxon>
        <taxon>Duplodnaviria</taxon>
        <taxon>Heunggongvirae</taxon>
        <taxon>Uroviricota</taxon>
        <taxon>Caudoviricetes</taxon>
        <taxon>Peduoviridae</taxon>
        <taxon>Maltschvirus</taxon>
        <taxon>Maltschvirus maltsch</taxon>
    </lineage>
</organism>
<feature type="region of interest" description="Disordered" evidence="1">
    <location>
        <begin position="136"/>
        <end position="155"/>
    </location>
</feature>
<gene>
    <name evidence="2" type="ORF">UFOVP765_36</name>
</gene>
<accession>A0A6J5NN10</accession>
<sequence length="155" mass="17103">MDEVKKKNPIPSLAGYGGVRSLQKKLERSTTLQQNREAVSYSLLCLANTKLTDIMEWDEQGNIKVKPSKDIPDHALQAIKSIKSNTKVDKEGNSYTTLDIELWDKVGVLRLLAKASGLLDNPEESDKPSVLGINIRAPEIIDNGETTGPDNKDTE</sequence>
<evidence type="ECO:0000256" key="1">
    <source>
        <dbReference type="SAM" id="MobiDB-lite"/>
    </source>
</evidence>
<proteinExistence type="predicted"/>
<reference evidence="2" key="1">
    <citation type="submission" date="2020-04" db="EMBL/GenBank/DDBJ databases">
        <authorList>
            <person name="Chiriac C."/>
            <person name="Salcher M."/>
            <person name="Ghai R."/>
            <person name="Kavagutti S V."/>
        </authorList>
    </citation>
    <scope>NUCLEOTIDE SEQUENCE</scope>
</reference>
<name>A0A6J5NN10_9CAUD</name>
<dbReference type="EMBL" id="LR796703">
    <property type="protein sequence ID" value="CAB4160799.1"/>
    <property type="molecule type" value="Genomic_DNA"/>
</dbReference>
<protein>
    <submittedName>
        <fullName evidence="2">Terminase small subunit</fullName>
    </submittedName>
</protein>
<evidence type="ECO:0000313" key="2">
    <source>
        <dbReference type="EMBL" id="CAB4160799.1"/>
    </source>
</evidence>